<keyword evidence="3 6" id="KW-0808">Transferase</keyword>
<dbReference type="NCBIfam" id="TIGR00537">
    <property type="entry name" value="hemK_rel_arch"/>
    <property type="match status" value="1"/>
</dbReference>
<dbReference type="GO" id="GO:0032259">
    <property type="term" value="P:methylation"/>
    <property type="evidence" value="ECO:0007669"/>
    <property type="project" value="UniProtKB-KW"/>
</dbReference>
<accession>A0A563F1I6</accession>
<comment type="caution">
    <text evidence="6">The sequence shown here is derived from an EMBL/GenBank/DDBJ whole genome shotgun (WGS) entry which is preliminary data.</text>
</comment>
<dbReference type="Proteomes" id="UP000316639">
    <property type="component" value="Unassembled WGS sequence"/>
</dbReference>
<dbReference type="OrthoDB" id="8746524at2"/>
<evidence type="ECO:0000313" key="6">
    <source>
        <dbReference type="EMBL" id="TWP53652.1"/>
    </source>
</evidence>
<dbReference type="InterPro" id="IPR007848">
    <property type="entry name" value="Small_mtfrase_dom"/>
</dbReference>
<organism evidence="6 7">
    <name type="scientific">Lentzea tibetensis</name>
    <dbReference type="NCBI Taxonomy" id="2591470"/>
    <lineage>
        <taxon>Bacteria</taxon>
        <taxon>Bacillati</taxon>
        <taxon>Actinomycetota</taxon>
        <taxon>Actinomycetes</taxon>
        <taxon>Pseudonocardiales</taxon>
        <taxon>Pseudonocardiaceae</taxon>
        <taxon>Lentzea</taxon>
    </lineage>
</organism>
<comment type="similarity">
    <text evidence="1">Belongs to the eukaryotic/archaeal PrmC-related family.</text>
</comment>
<keyword evidence="7" id="KW-1185">Reference proteome</keyword>
<evidence type="ECO:0000256" key="1">
    <source>
        <dbReference type="ARBA" id="ARBA00006149"/>
    </source>
</evidence>
<dbReference type="GO" id="GO:0035657">
    <property type="term" value="C:eRF1 methyltransferase complex"/>
    <property type="evidence" value="ECO:0007669"/>
    <property type="project" value="TreeGrafter"/>
</dbReference>
<keyword evidence="2 6" id="KW-0489">Methyltransferase</keyword>
<evidence type="ECO:0000256" key="4">
    <source>
        <dbReference type="ARBA" id="ARBA00022691"/>
    </source>
</evidence>
<dbReference type="EMBL" id="VOBR01000002">
    <property type="protein sequence ID" value="TWP53652.1"/>
    <property type="molecule type" value="Genomic_DNA"/>
</dbReference>
<name>A0A563F1I6_9PSEU</name>
<evidence type="ECO:0000256" key="3">
    <source>
        <dbReference type="ARBA" id="ARBA00022679"/>
    </source>
</evidence>
<keyword evidence="4" id="KW-0949">S-adenosyl-L-methionine</keyword>
<dbReference type="SUPFAM" id="SSF53335">
    <property type="entry name" value="S-adenosyl-L-methionine-dependent methyltransferases"/>
    <property type="match status" value="1"/>
</dbReference>
<dbReference type="InterPro" id="IPR002052">
    <property type="entry name" value="DNA_methylase_N6_adenine_CS"/>
</dbReference>
<feature type="domain" description="Methyltransferase small" evidence="5">
    <location>
        <begin position="3"/>
        <end position="105"/>
    </location>
</feature>
<dbReference type="PROSITE" id="PS00092">
    <property type="entry name" value="N6_MTASE"/>
    <property type="match status" value="1"/>
</dbReference>
<proteinExistence type="inferred from homology"/>
<gene>
    <name evidence="6" type="ORF">FKR81_02505</name>
</gene>
<dbReference type="GO" id="GO:0008276">
    <property type="term" value="F:protein methyltransferase activity"/>
    <property type="evidence" value="ECO:0007669"/>
    <property type="project" value="TreeGrafter"/>
</dbReference>
<sequence length="210" mass="22419">MLTNTPGVYAPQEDTRFLIEALRAAAIPRGAKVLDFGTGTGALALAALRAGAATVTAVDVSLRAVLTARLNTLCRPVRVRWGNALDVRGRFDLVLANPPYVPANHAARGPARAWDAGADGRELLDPLCAKVSGLLQPGGVLLLVHSALCGVDTTVSRLRGVGLEASVVDRRWTPFGPVMRRRIAFLEARRLVEPGQRHEELVVIRGDKPA</sequence>
<dbReference type="PANTHER" id="PTHR45875:SF1">
    <property type="entry name" value="METHYLTRANSFERASE N6AMT1"/>
    <property type="match status" value="1"/>
</dbReference>
<reference evidence="6 7" key="1">
    <citation type="submission" date="2019-07" db="EMBL/GenBank/DDBJ databases">
        <title>Lentzea xizangensis sp. nov., isolated from Qinghai-Tibetan Plateau Soils.</title>
        <authorList>
            <person name="Huang J."/>
        </authorList>
    </citation>
    <scope>NUCLEOTIDE SEQUENCE [LARGE SCALE GENOMIC DNA]</scope>
    <source>
        <strain evidence="6 7">FXJ1.1311</strain>
    </source>
</reference>
<evidence type="ECO:0000259" key="5">
    <source>
        <dbReference type="Pfam" id="PF05175"/>
    </source>
</evidence>
<evidence type="ECO:0000256" key="2">
    <source>
        <dbReference type="ARBA" id="ARBA00022603"/>
    </source>
</evidence>
<evidence type="ECO:0000313" key="7">
    <source>
        <dbReference type="Proteomes" id="UP000316639"/>
    </source>
</evidence>
<dbReference type="Pfam" id="PF05175">
    <property type="entry name" value="MTS"/>
    <property type="match status" value="1"/>
</dbReference>
<dbReference type="PANTHER" id="PTHR45875">
    <property type="entry name" value="METHYLTRANSFERASE N6AMT1"/>
    <property type="match status" value="1"/>
</dbReference>
<dbReference type="InterPro" id="IPR052190">
    <property type="entry name" value="Euk-Arch_PrmC-MTase"/>
</dbReference>
<dbReference type="GO" id="GO:0003676">
    <property type="term" value="F:nucleic acid binding"/>
    <property type="evidence" value="ECO:0007669"/>
    <property type="project" value="InterPro"/>
</dbReference>
<dbReference type="GO" id="GO:0008170">
    <property type="term" value="F:N-methyltransferase activity"/>
    <property type="evidence" value="ECO:0007669"/>
    <property type="project" value="UniProtKB-ARBA"/>
</dbReference>
<dbReference type="AlphaFoldDB" id="A0A563F1I6"/>
<protein>
    <submittedName>
        <fullName evidence="6">Methyltransferase</fullName>
    </submittedName>
</protein>
<dbReference type="InterPro" id="IPR004557">
    <property type="entry name" value="PrmC-related"/>
</dbReference>
<dbReference type="InterPro" id="IPR029063">
    <property type="entry name" value="SAM-dependent_MTases_sf"/>
</dbReference>
<dbReference type="Gene3D" id="3.40.50.150">
    <property type="entry name" value="Vaccinia Virus protein VP39"/>
    <property type="match status" value="1"/>
</dbReference>
<dbReference type="GO" id="GO:0008757">
    <property type="term" value="F:S-adenosylmethionine-dependent methyltransferase activity"/>
    <property type="evidence" value="ECO:0007669"/>
    <property type="project" value="TreeGrafter"/>
</dbReference>